<dbReference type="AlphaFoldDB" id="A0A6G1JK33"/>
<reference evidence="2" key="1">
    <citation type="journal article" date="2020" name="Stud. Mycol.">
        <title>101 Dothideomycetes genomes: a test case for predicting lifestyles and emergence of pathogens.</title>
        <authorList>
            <person name="Haridas S."/>
            <person name="Albert R."/>
            <person name="Binder M."/>
            <person name="Bloem J."/>
            <person name="Labutti K."/>
            <person name="Salamov A."/>
            <person name="Andreopoulos B."/>
            <person name="Baker S."/>
            <person name="Barry K."/>
            <person name="Bills G."/>
            <person name="Bluhm B."/>
            <person name="Cannon C."/>
            <person name="Castanera R."/>
            <person name="Culley D."/>
            <person name="Daum C."/>
            <person name="Ezra D."/>
            <person name="Gonzalez J."/>
            <person name="Henrissat B."/>
            <person name="Kuo A."/>
            <person name="Liang C."/>
            <person name="Lipzen A."/>
            <person name="Lutzoni F."/>
            <person name="Magnuson J."/>
            <person name="Mondo S."/>
            <person name="Nolan M."/>
            <person name="Ohm R."/>
            <person name="Pangilinan J."/>
            <person name="Park H.-J."/>
            <person name="Ramirez L."/>
            <person name="Alfaro M."/>
            <person name="Sun H."/>
            <person name="Tritt A."/>
            <person name="Yoshinaga Y."/>
            <person name="Zwiers L.-H."/>
            <person name="Turgeon B."/>
            <person name="Goodwin S."/>
            <person name="Spatafora J."/>
            <person name="Crous P."/>
            <person name="Grigoriev I."/>
        </authorList>
    </citation>
    <scope>NUCLEOTIDE SEQUENCE</scope>
    <source>
        <strain evidence="2">CBS 122367</strain>
    </source>
</reference>
<name>A0A6G1JK33_9PLEO</name>
<evidence type="ECO:0000313" key="3">
    <source>
        <dbReference type="Proteomes" id="UP000799291"/>
    </source>
</evidence>
<evidence type="ECO:0000313" key="2">
    <source>
        <dbReference type="EMBL" id="KAF2690519.1"/>
    </source>
</evidence>
<dbReference type="EMBL" id="MU005571">
    <property type="protein sequence ID" value="KAF2690519.1"/>
    <property type="molecule type" value="Genomic_DNA"/>
</dbReference>
<feature type="region of interest" description="Disordered" evidence="1">
    <location>
        <begin position="34"/>
        <end position="57"/>
    </location>
</feature>
<gene>
    <name evidence="2" type="ORF">K458DRAFT_288892</name>
</gene>
<proteinExistence type="predicted"/>
<organism evidence="2 3">
    <name type="scientific">Lentithecium fluviatile CBS 122367</name>
    <dbReference type="NCBI Taxonomy" id="1168545"/>
    <lineage>
        <taxon>Eukaryota</taxon>
        <taxon>Fungi</taxon>
        <taxon>Dikarya</taxon>
        <taxon>Ascomycota</taxon>
        <taxon>Pezizomycotina</taxon>
        <taxon>Dothideomycetes</taxon>
        <taxon>Pleosporomycetidae</taxon>
        <taxon>Pleosporales</taxon>
        <taxon>Massarineae</taxon>
        <taxon>Lentitheciaceae</taxon>
        <taxon>Lentithecium</taxon>
    </lineage>
</organism>
<keyword evidence="3" id="KW-1185">Reference proteome</keyword>
<dbReference type="Proteomes" id="UP000799291">
    <property type="component" value="Unassembled WGS sequence"/>
</dbReference>
<protein>
    <submittedName>
        <fullName evidence="2">Uncharacterized protein</fullName>
    </submittedName>
</protein>
<accession>A0A6G1JK33</accession>
<sequence length="300" mass="33660">MWISTLDCLRSQKGYLDNLLSKTAVTLNALRERQTRNERALSTNPTPRSKRKKIQQNKWRTNKTIQTCENEERAILDCLQVCSNNISTLESIINPTDLSSTAVECTVSNPYALSDTTSFDWNGWTDNAAISPFQRDRERPLPMDEIPPETPVAQTRFRYMSPTLRRPPPLPLRAHRDPTALVPPVPPNTAHSQFSHSALSPEAAVIEPSVTHVPHCDDELPRELDKLSISGLLSSKRMHRIVQKRFSDAAIGHLFGRLSSSRPAATQTRSHQSWAAPTPEQKLKELGVVVMAMAKRTNSV</sequence>
<evidence type="ECO:0000256" key="1">
    <source>
        <dbReference type="SAM" id="MobiDB-lite"/>
    </source>
</evidence>
<dbReference type="OrthoDB" id="3904016at2759"/>